<evidence type="ECO:0000313" key="3">
    <source>
        <dbReference type="EMBL" id="SVP93215.1"/>
    </source>
</evidence>
<dbReference type="EMBL" id="UIVT01000003">
    <property type="protein sequence ID" value="SVP93215.1"/>
    <property type="molecule type" value="Genomic_DNA"/>
</dbReference>
<dbReference type="InterPro" id="IPR029058">
    <property type="entry name" value="AB_hydrolase_fold"/>
</dbReference>
<proteinExistence type="predicted"/>
<keyword evidence="1" id="KW-0732">Signal</keyword>
<feature type="signal peptide" evidence="1">
    <location>
        <begin position="1"/>
        <end position="22"/>
    </location>
</feature>
<reference evidence="3" key="1">
    <citation type="submission" date="2018-07" db="EMBL/GenBank/DDBJ databases">
        <authorList>
            <person name="Quirk P.G."/>
            <person name="Krulwich T.A."/>
        </authorList>
    </citation>
    <scope>NUCLEOTIDE SEQUENCE</scope>
    <source>
        <strain evidence="3">Anand</strain>
    </source>
</reference>
<evidence type="ECO:0000256" key="1">
    <source>
        <dbReference type="SAM" id="SignalP"/>
    </source>
</evidence>
<dbReference type="VEuPathDB" id="PiroplasmaDB:TA02575"/>
<accession>A0A3B0MU45</accession>
<gene>
    <name evidence="3" type="ORF">TAT_000220300</name>
    <name evidence="2" type="ORF">TAV_000220300</name>
</gene>
<sequence>MKTIKAVVFFWIINIIPMMTLNTNKQPSKIPLSSNLQNRSKYNMINKLTLNDEFSTNIFKQQVINELKGSEEVLKNIIFKILNHFYEYVKYRFLTTFFNLYIINPFDIQMGNLLNTKLNNYYLTNKLNIPTYSTPLSFGLSYEKVKVSNDGNENWLIKSSNKNTNKAFILMHGWFGNLQSTLPFLNTLKQIGVLNNYNVLILNLYDNSNIFENNVGVKGMKRLYDGMKYLYDNYGVTHFNVYTQSISSISAVLLYNLLYTFKNTATYSDSGPNNSFDDPELNKEMTNSQLVSFDNQFSEMGFHLDENFAKDVEIEKLILESPVVNVKQYLLNDKYYSNIINNLYLNNRYFSNFNDYINKLNICKYVNKELLKKLNILQGVKDEITTMKMLQEEFSGLGKLPSLFLFKNSGHIDLCKNDSKDYLSTLKYILKNPFLKFFQYNSNKVNKL</sequence>
<protein>
    <submittedName>
        <fullName evidence="3">Uncharacterized protein</fullName>
    </submittedName>
</protein>
<dbReference type="SUPFAM" id="SSF53474">
    <property type="entry name" value="alpha/beta-Hydrolases"/>
    <property type="match status" value="1"/>
</dbReference>
<evidence type="ECO:0000313" key="2">
    <source>
        <dbReference type="EMBL" id="SVP92410.1"/>
    </source>
</evidence>
<dbReference type="EMBL" id="UIVS01000003">
    <property type="protein sequence ID" value="SVP92410.1"/>
    <property type="molecule type" value="Genomic_DNA"/>
</dbReference>
<organism evidence="3">
    <name type="scientific">Theileria annulata</name>
    <dbReference type="NCBI Taxonomy" id="5874"/>
    <lineage>
        <taxon>Eukaryota</taxon>
        <taxon>Sar</taxon>
        <taxon>Alveolata</taxon>
        <taxon>Apicomplexa</taxon>
        <taxon>Aconoidasida</taxon>
        <taxon>Piroplasmida</taxon>
        <taxon>Theileriidae</taxon>
        <taxon>Theileria</taxon>
    </lineage>
</organism>
<name>A0A3B0MU45_THEAN</name>
<dbReference type="AlphaFoldDB" id="A0A3B0MU45"/>
<feature type="chain" id="PRO_5036335395" evidence="1">
    <location>
        <begin position="23"/>
        <end position="448"/>
    </location>
</feature>